<organism evidence="2 3">
    <name type="scientific">Elysia marginata</name>
    <dbReference type="NCBI Taxonomy" id="1093978"/>
    <lineage>
        <taxon>Eukaryota</taxon>
        <taxon>Metazoa</taxon>
        <taxon>Spiralia</taxon>
        <taxon>Lophotrochozoa</taxon>
        <taxon>Mollusca</taxon>
        <taxon>Gastropoda</taxon>
        <taxon>Heterobranchia</taxon>
        <taxon>Euthyneura</taxon>
        <taxon>Panpulmonata</taxon>
        <taxon>Sacoglossa</taxon>
        <taxon>Placobranchoidea</taxon>
        <taxon>Plakobranchidae</taxon>
        <taxon>Elysia</taxon>
    </lineage>
</organism>
<protein>
    <submittedName>
        <fullName evidence="2">Uncharacterized protein</fullName>
    </submittedName>
</protein>
<feature type="compositionally biased region" description="Acidic residues" evidence="1">
    <location>
        <begin position="1"/>
        <end position="45"/>
    </location>
</feature>
<feature type="region of interest" description="Disordered" evidence="1">
    <location>
        <begin position="1"/>
        <end position="78"/>
    </location>
</feature>
<gene>
    <name evidence="2" type="ORF">ElyMa_001886400</name>
</gene>
<comment type="caution">
    <text evidence="2">The sequence shown here is derived from an EMBL/GenBank/DDBJ whole genome shotgun (WGS) entry which is preliminary data.</text>
</comment>
<evidence type="ECO:0000256" key="1">
    <source>
        <dbReference type="SAM" id="MobiDB-lite"/>
    </source>
</evidence>
<dbReference type="AlphaFoldDB" id="A0AAV4EQF4"/>
<sequence length="123" mass="14182">MEEGEGYDDDDDDDYDDDDDDDYDDDDDNDDDDDDDDVNNDDDCDDVLHEWLRHERGANDYNNGNVQSDDGDDWNDTIHSPETNSILWGSVAEWLARRTRDLDVAGSIPNHAMLRLPWESNLP</sequence>
<dbReference type="Proteomes" id="UP000762676">
    <property type="component" value="Unassembled WGS sequence"/>
</dbReference>
<proteinExistence type="predicted"/>
<feature type="compositionally biased region" description="Basic and acidic residues" evidence="1">
    <location>
        <begin position="46"/>
        <end position="58"/>
    </location>
</feature>
<evidence type="ECO:0000313" key="3">
    <source>
        <dbReference type="Proteomes" id="UP000762676"/>
    </source>
</evidence>
<accession>A0AAV4EQF4</accession>
<evidence type="ECO:0000313" key="2">
    <source>
        <dbReference type="EMBL" id="GFR63047.1"/>
    </source>
</evidence>
<name>A0AAV4EQF4_9GAST</name>
<keyword evidence="3" id="KW-1185">Reference proteome</keyword>
<reference evidence="2 3" key="1">
    <citation type="journal article" date="2021" name="Elife">
        <title>Chloroplast acquisition without the gene transfer in kleptoplastic sea slugs, Plakobranchus ocellatus.</title>
        <authorList>
            <person name="Maeda T."/>
            <person name="Takahashi S."/>
            <person name="Yoshida T."/>
            <person name="Shimamura S."/>
            <person name="Takaki Y."/>
            <person name="Nagai Y."/>
            <person name="Toyoda A."/>
            <person name="Suzuki Y."/>
            <person name="Arimoto A."/>
            <person name="Ishii H."/>
            <person name="Satoh N."/>
            <person name="Nishiyama T."/>
            <person name="Hasebe M."/>
            <person name="Maruyama T."/>
            <person name="Minagawa J."/>
            <person name="Obokata J."/>
            <person name="Shigenobu S."/>
        </authorList>
    </citation>
    <scope>NUCLEOTIDE SEQUENCE [LARGE SCALE GENOMIC DNA]</scope>
</reference>
<dbReference type="EMBL" id="BMAT01003824">
    <property type="protein sequence ID" value="GFR63047.1"/>
    <property type="molecule type" value="Genomic_DNA"/>
</dbReference>